<feature type="coiled-coil region" evidence="1">
    <location>
        <begin position="27"/>
        <end position="54"/>
    </location>
</feature>
<dbReference type="EMBL" id="LTAO01000021">
    <property type="protein sequence ID" value="KYG30374.1"/>
    <property type="molecule type" value="Genomic_DNA"/>
</dbReference>
<evidence type="ECO:0000256" key="1">
    <source>
        <dbReference type="SAM" id="Coils"/>
    </source>
</evidence>
<evidence type="ECO:0000313" key="4">
    <source>
        <dbReference type="Proteomes" id="UP000075806"/>
    </source>
</evidence>
<keyword evidence="4" id="KW-1185">Reference proteome</keyword>
<evidence type="ECO:0008006" key="5">
    <source>
        <dbReference type="Google" id="ProtNLM"/>
    </source>
</evidence>
<organism evidence="3 4">
    <name type="scientific">Alkalihalobacillus trypoxylicola</name>
    <dbReference type="NCBI Taxonomy" id="519424"/>
    <lineage>
        <taxon>Bacteria</taxon>
        <taxon>Bacillati</taxon>
        <taxon>Bacillota</taxon>
        <taxon>Bacilli</taxon>
        <taxon>Bacillales</taxon>
        <taxon>Bacillaceae</taxon>
        <taxon>Alkalihalobacillus</taxon>
    </lineage>
</organism>
<proteinExistence type="predicted"/>
<evidence type="ECO:0000313" key="3">
    <source>
        <dbReference type="EMBL" id="KYG30374.1"/>
    </source>
</evidence>
<dbReference type="OrthoDB" id="2941778at2"/>
<accession>A0A161PDH2</accession>
<name>A0A161PDH2_9BACI</name>
<dbReference type="RefSeq" id="WP_061949018.1">
    <property type="nucleotide sequence ID" value="NZ_LTAO01000021.1"/>
</dbReference>
<keyword evidence="2" id="KW-0732">Signal</keyword>
<keyword evidence="1" id="KW-0175">Coiled coil</keyword>
<gene>
    <name evidence="3" type="ORF">AZF04_20015</name>
</gene>
<dbReference type="PROSITE" id="PS51257">
    <property type="entry name" value="PROKAR_LIPOPROTEIN"/>
    <property type="match status" value="1"/>
</dbReference>
<feature type="chain" id="PRO_5039089318" description="Lipoprotein" evidence="2">
    <location>
        <begin position="19"/>
        <end position="187"/>
    </location>
</feature>
<protein>
    <recommendedName>
        <fullName evidence="5">Lipoprotein</fullName>
    </recommendedName>
</protein>
<comment type="caution">
    <text evidence="3">The sequence shown here is derived from an EMBL/GenBank/DDBJ whole genome shotgun (WGS) entry which is preliminary data.</text>
</comment>
<feature type="signal peptide" evidence="2">
    <location>
        <begin position="1"/>
        <end position="18"/>
    </location>
</feature>
<dbReference type="AlphaFoldDB" id="A0A161PDH2"/>
<dbReference type="Proteomes" id="UP000075806">
    <property type="component" value="Unassembled WGS sequence"/>
</dbReference>
<evidence type="ECO:0000256" key="2">
    <source>
        <dbReference type="SAM" id="SignalP"/>
    </source>
</evidence>
<reference evidence="3" key="1">
    <citation type="submission" date="2016-02" db="EMBL/GenBank/DDBJ databases">
        <title>Genome sequence of Bacillus trypoxylicola KCTC 13244(T).</title>
        <authorList>
            <person name="Jeong H."/>
            <person name="Park S.-H."/>
            <person name="Choi S.-K."/>
        </authorList>
    </citation>
    <scope>NUCLEOTIDE SEQUENCE [LARGE SCALE GENOMIC DNA]</scope>
    <source>
        <strain evidence="3">KCTC 13244</strain>
    </source>
</reference>
<sequence length="187" mass="20814">MKKALLALLSILFLVACGESESETNANGSDQEEIEITEENVEDAIEEVQEIDTSEDVDSLEVDIEEGVSIDRDINDVTTIDIEELKRDFEYNVLGAGDEISHFSIEDGVIKVTITQEEHDLLSLEDLVVAGYSAAGDFLLEYDGWDVLTIDYPAVGEVSMNRSEKESNEYGDYFPILSIEEKLGITY</sequence>